<feature type="region of interest" description="Disordered" evidence="1">
    <location>
        <begin position="187"/>
        <end position="226"/>
    </location>
</feature>
<evidence type="ECO:0000256" key="2">
    <source>
        <dbReference type="SAM" id="SignalP"/>
    </source>
</evidence>
<dbReference type="SUPFAM" id="SSF101874">
    <property type="entry name" value="YceI-like"/>
    <property type="match status" value="1"/>
</dbReference>
<gene>
    <name evidence="4" type="ORF">CEE60_05635</name>
</gene>
<proteinExistence type="predicted"/>
<dbReference type="InterPro" id="IPR036761">
    <property type="entry name" value="TTHA0802/YceI-like_sf"/>
</dbReference>
<feature type="compositionally biased region" description="Polar residues" evidence="1">
    <location>
        <begin position="216"/>
        <end position="226"/>
    </location>
</feature>
<reference evidence="4 5" key="1">
    <citation type="submission" date="2017-06" db="EMBL/GenBank/DDBJ databases">
        <authorList>
            <person name="Kim H.J."/>
            <person name="Triplett B.A."/>
        </authorList>
    </citation>
    <scope>NUCLEOTIDE SEQUENCE [LARGE SCALE GENOMIC DNA]</scope>
    <source>
        <strain evidence="4 5">13146</strain>
    </source>
</reference>
<dbReference type="AlphaFoldDB" id="A0A246HPJ7"/>
<comment type="caution">
    <text evidence="4">The sequence shown here is derived from an EMBL/GenBank/DDBJ whole genome shotgun (WGS) entry which is preliminary data.</text>
</comment>
<dbReference type="SMART" id="SM00867">
    <property type="entry name" value="YceI"/>
    <property type="match status" value="1"/>
</dbReference>
<evidence type="ECO:0000313" key="4">
    <source>
        <dbReference type="EMBL" id="OWQ55400.1"/>
    </source>
</evidence>
<organism evidence="4 5">
    <name type="scientific">Stenotrophomonas maltophilia</name>
    <name type="common">Pseudomonas maltophilia</name>
    <name type="synonym">Xanthomonas maltophilia</name>
    <dbReference type="NCBI Taxonomy" id="40324"/>
    <lineage>
        <taxon>Bacteria</taxon>
        <taxon>Pseudomonadati</taxon>
        <taxon>Pseudomonadota</taxon>
        <taxon>Gammaproteobacteria</taxon>
        <taxon>Lysobacterales</taxon>
        <taxon>Lysobacteraceae</taxon>
        <taxon>Stenotrophomonas</taxon>
        <taxon>Stenotrophomonas maltophilia group</taxon>
    </lineage>
</organism>
<dbReference type="PANTHER" id="PTHR34406:SF1">
    <property type="entry name" value="PROTEIN YCEI"/>
    <property type="match status" value="1"/>
</dbReference>
<dbReference type="InterPro" id="IPR007372">
    <property type="entry name" value="Lipid/polyisoprenoid-bd_YceI"/>
</dbReference>
<dbReference type="Pfam" id="PF04264">
    <property type="entry name" value="YceI"/>
    <property type="match status" value="1"/>
</dbReference>
<feature type="signal peptide" evidence="2">
    <location>
        <begin position="1"/>
        <end position="20"/>
    </location>
</feature>
<evidence type="ECO:0000313" key="5">
    <source>
        <dbReference type="Proteomes" id="UP000198157"/>
    </source>
</evidence>
<feature type="domain" description="Lipid/polyisoprenoid-binding YceI-like" evidence="3">
    <location>
        <begin position="24"/>
        <end position="189"/>
    </location>
</feature>
<evidence type="ECO:0000256" key="1">
    <source>
        <dbReference type="SAM" id="MobiDB-lite"/>
    </source>
</evidence>
<name>A0A246HPJ7_STEMA</name>
<sequence>MLKRLTLSLLLAATPLLAIAAPDSYRLDPVHTRVLFAVEHAGFSHALGTVSGSEGVLVFDPDDWRSARLEVSVPIQRLDLGDAKWNTATLARNLLDGERFPEARFVSTRVEPIDPNHANVIGQLTVRGVTREVTLAVTLNALKRHPLPPFRRTAGFSATATLSRSAFGVDGWASMIGDEVQLRIEAEAVRDRNAGDPADATPTDAPGTPAPPVDSDTPQPVQETTP</sequence>
<keyword evidence="2" id="KW-0732">Signal</keyword>
<protein>
    <recommendedName>
        <fullName evidence="3">Lipid/polyisoprenoid-binding YceI-like domain-containing protein</fullName>
    </recommendedName>
</protein>
<dbReference type="OrthoDB" id="9811006at2"/>
<feature type="chain" id="PRO_5012760851" description="Lipid/polyisoprenoid-binding YceI-like domain-containing protein" evidence="2">
    <location>
        <begin position="21"/>
        <end position="226"/>
    </location>
</feature>
<dbReference type="Gene3D" id="2.40.128.110">
    <property type="entry name" value="Lipid/polyisoprenoid-binding, YceI-like"/>
    <property type="match status" value="1"/>
</dbReference>
<dbReference type="Proteomes" id="UP000198157">
    <property type="component" value="Unassembled WGS sequence"/>
</dbReference>
<evidence type="ECO:0000259" key="3">
    <source>
        <dbReference type="SMART" id="SM00867"/>
    </source>
</evidence>
<feature type="compositionally biased region" description="Low complexity" evidence="1">
    <location>
        <begin position="195"/>
        <end position="207"/>
    </location>
</feature>
<dbReference type="EMBL" id="NIVS01000012">
    <property type="protein sequence ID" value="OWQ55400.1"/>
    <property type="molecule type" value="Genomic_DNA"/>
</dbReference>
<dbReference type="PANTHER" id="PTHR34406">
    <property type="entry name" value="PROTEIN YCEI"/>
    <property type="match status" value="1"/>
</dbReference>
<accession>A0A246HPJ7</accession>